<dbReference type="GO" id="GO:0003677">
    <property type="term" value="F:DNA binding"/>
    <property type="evidence" value="ECO:0007669"/>
    <property type="project" value="UniProtKB-KW"/>
</dbReference>
<keyword evidence="2" id="KW-0479">Metal-binding</keyword>
<dbReference type="SUPFAM" id="SSF57667">
    <property type="entry name" value="beta-beta-alpha zinc fingers"/>
    <property type="match status" value="5"/>
</dbReference>
<name>A0A8D8SQG3_9HEMI</name>
<dbReference type="PROSITE" id="PS00028">
    <property type="entry name" value="ZINC_FINGER_C2H2_1"/>
    <property type="match status" value="7"/>
</dbReference>
<evidence type="ECO:0000256" key="4">
    <source>
        <dbReference type="ARBA" id="ARBA00022771"/>
    </source>
</evidence>
<dbReference type="GO" id="GO:0000981">
    <property type="term" value="F:DNA-binding transcription factor activity, RNA polymerase II-specific"/>
    <property type="evidence" value="ECO:0007669"/>
    <property type="project" value="TreeGrafter"/>
</dbReference>
<evidence type="ECO:0000256" key="5">
    <source>
        <dbReference type="ARBA" id="ARBA00022833"/>
    </source>
</evidence>
<evidence type="ECO:0000313" key="12">
    <source>
        <dbReference type="EMBL" id="CAG6674091.1"/>
    </source>
</evidence>
<protein>
    <submittedName>
        <fullName evidence="12">Zinc finger protein 26</fullName>
    </submittedName>
</protein>
<sequence length="281" mass="32709">MRRHLREVHSSNKRFVCDICGKQFSSSDRVNQHRNKLHFGLGLPIEKKFECHHCNMKFSSKFFVSEHINTHTGYKPYKCQICGKTYGNIKSYNTHMKRHKQEAGQLKPEEIHKCNICNKVFLENSRLTKHHAWVHGDKYHECKICGAKLKGNMQKHMLSHTGEKPYCCHICGKSMRGKLKEHMLTHTGERPHACDVCGSTFKYKYYLTVHMRKHTGEKPYQCQFCDQSFASRPSFTLHLKKHNESSATVSCRPHQCQVCSISFSTETDLLKHLPDHFGSNK</sequence>
<evidence type="ECO:0000256" key="9">
    <source>
        <dbReference type="ARBA" id="ARBA00023242"/>
    </source>
</evidence>
<dbReference type="FunFam" id="3.30.160.60:FF:000325">
    <property type="entry name" value="ZFP90 zinc finger protein"/>
    <property type="match status" value="1"/>
</dbReference>
<dbReference type="InterPro" id="IPR013087">
    <property type="entry name" value="Znf_C2H2_type"/>
</dbReference>
<feature type="domain" description="C2H2-type" evidence="11">
    <location>
        <begin position="112"/>
        <end position="140"/>
    </location>
</feature>
<dbReference type="FunFam" id="3.30.160.60:FF:000446">
    <property type="entry name" value="Zinc finger protein"/>
    <property type="match status" value="1"/>
</dbReference>
<reference evidence="12" key="1">
    <citation type="submission" date="2021-05" db="EMBL/GenBank/DDBJ databases">
        <authorList>
            <person name="Alioto T."/>
            <person name="Alioto T."/>
            <person name="Gomez Garrido J."/>
        </authorList>
    </citation>
    <scope>NUCLEOTIDE SEQUENCE</scope>
</reference>
<accession>A0A8D8SQG3</accession>
<evidence type="ECO:0000256" key="8">
    <source>
        <dbReference type="ARBA" id="ARBA00023163"/>
    </source>
</evidence>
<keyword evidence="7" id="KW-0238">DNA-binding</keyword>
<evidence type="ECO:0000256" key="3">
    <source>
        <dbReference type="ARBA" id="ARBA00022737"/>
    </source>
</evidence>
<evidence type="ECO:0000256" key="1">
    <source>
        <dbReference type="ARBA" id="ARBA00004123"/>
    </source>
</evidence>
<dbReference type="Pfam" id="PF00096">
    <property type="entry name" value="zf-C2H2"/>
    <property type="match status" value="3"/>
</dbReference>
<dbReference type="InterPro" id="IPR036236">
    <property type="entry name" value="Znf_C2H2_sf"/>
</dbReference>
<organism evidence="12">
    <name type="scientific">Cacopsylla melanoneura</name>
    <dbReference type="NCBI Taxonomy" id="428564"/>
    <lineage>
        <taxon>Eukaryota</taxon>
        <taxon>Metazoa</taxon>
        <taxon>Ecdysozoa</taxon>
        <taxon>Arthropoda</taxon>
        <taxon>Hexapoda</taxon>
        <taxon>Insecta</taxon>
        <taxon>Pterygota</taxon>
        <taxon>Neoptera</taxon>
        <taxon>Paraneoptera</taxon>
        <taxon>Hemiptera</taxon>
        <taxon>Sternorrhyncha</taxon>
        <taxon>Psylloidea</taxon>
        <taxon>Psyllidae</taxon>
        <taxon>Psyllinae</taxon>
        <taxon>Cacopsylla</taxon>
    </lineage>
</organism>
<keyword evidence="3" id="KW-0677">Repeat</keyword>
<dbReference type="GO" id="GO:0005634">
    <property type="term" value="C:nucleus"/>
    <property type="evidence" value="ECO:0007669"/>
    <property type="project" value="UniProtKB-SubCell"/>
</dbReference>
<dbReference type="AlphaFoldDB" id="A0A8D8SQG3"/>
<keyword evidence="8" id="KW-0804">Transcription</keyword>
<feature type="domain" description="C2H2-type" evidence="11">
    <location>
        <begin position="192"/>
        <end position="219"/>
    </location>
</feature>
<dbReference type="PROSITE" id="PS50157">
    <property type="entry name" value="ZINC_FINGER_C2H2_2"/>
    <property type="match status" value="8"/>
</dbReference>
<dbReference type="Gene3D" id="3.30.160.60">
    <property type="entry name" value="Classic Zinc Finger"/>
    <property type="match status" value="7"/>
</dbReference>
<evidence type="ECO:0000256" key="10">
    <source>
        <dbReference type="PROSITE-ProRule" id="PRU00042"/>
    </source>
</evidence>
<dbReference type="EMBL" id="HBUF01232928">
    <property type="protein sequence ID" value="CAG6674091.1"/>
    <property type="molecule type" value="Transcribed_RNA"/>
</dbReference>
<feature type="domain" description="C2H2-type" evidence="11">
    <location>
        <begin position="166"/>
        <end position="191"/>
    </location>
</feature>
<feature type="domain" description="C2H2-type" evidence="11">
    <location>
        <begin position="254"/>
        <end position="281"/>
    </location>
</feature>
<keyword evidence="5" id="KW-0862">Zinc</keyword>
<evidence type="ECO:0000259" key="11">
    <source>
        <dbReference type="PROSITE" id="PS50157"/>
    </source>
</evidence>
<feature type="domain" description="C2H2-type" evidence="11">
    <location>
        <begin position="49"/>
        <end position="76"/>
    </location>
</feature>
<dbReference type="SMART" id="SM00355">
    <property type="entry name" value="ZnF_C2H2"/>
    <property type="match status" value="9"/>
</dbReference>
<feature type="domain" description="C2H2-type" evidence="11">
    <location>
        <begin position="220"/>
        <end position="247"/>
    </location>
</feature>
<dbReference type="Pfam" id="PF13894">
    <property type="entry name" value="zf-C2H2_4"/>
    <property type="match status" value="2"/>
</dbReference>
<dbReference type="PANTHER" id="PTHR24394">
    <property type="entry name" value="ZINC FINGER PROTEIN"/>
    <property type="match status" value="1"/>
</dbReference>
<dbReference type="PANTHER" id="PTHR24394:SF29">
    <property type="entry name" value="MYONEURIN"/>
    <property type="match status" value="1"/>
</dbReference>
<keyword evidence="6" id="KW-0805">Transcription regulation</keyword>
<dbReference type="GO" id="GO:0008270">
    <property type="term" value="F:zinc ion binding"/>
    <property type="evidence" value="ECO:0007669"/>
    <property type="project" value="UniProtKB-KW"/>
</dbReference>
<evidence type="ECO:0000256" key="7">
    <source>
        <dbReference type="ARBA" id="ARBA00023125"/>
    </source>
</evidence>
<feature type="domain" description="C2H2-type" evidence="11">
    <location>
        <begin position="77"/>
        <end position="104"/>
    </location>
</feature>
<dbReference type="FunFam" id="3.30.160.60:FF:000100">
    <property type="entry name" value="Zinc finger 45-like"/>
    <property type="match status" value="1"/>
</dbReference>
<evidence type="ECO:0000256" key="2">
    <source>
        <dbReference type="ARBA" id="ARBA00022723"/>
    </source>
</evidence>
<comment type="subcellular location">
    <subcellularLocation>
        <location evidence="1">Nucleus</location>
    </subcellularLocation>
</comment>
<keyword evidence="4 10" id="KW-0863">Zinc-finger</keyword>
<evidence type="ECO:0000256" key="6">
    <source>
        <dbReference type="ARBA" id="ARBA00023015"/>
    </source>
</evidence>
<proteinExistence type="predicted"/>
<feature type="domain" description="C2H2-type" evidence="11">
    <location>
        <begin position="15"/>
        <end position="40"/>
    </location>
</feature>
<keyword evidence="9" id="KW-0539">Nucleus</keyword>